<evidence type="ECO:0000313" key="3">
    <source>
        <dbReference type="EMBL" id="MFF4520564.1"/>
    </source>
</evidence>
<dbReference type="PANTHER" id="PTHR37957:SF1">
    <property type="entry name" value="PHYTASE-LIKE DOMAIN-CONTAINING PROTEIN"/>
    <property type="match status" value="1"/>
</dbReference>
<feature type="domain" description="Phytase-like" evidence="2">
    <location>
        <begin position="64"/>
        <end position="353"/>
    </location>
</feature>
<comment type="caution">
    <text evidence="3">The sequence shown here is derived from an EMBL/GenBank/DDBJ whole genome shotgun (WGS) entry which is preliminary data.</text>
</comment>
<dbReference type="SUPFAM" id="SSF63829">
    <property type="entry name" value="Calcium-dependent phosphotriesterase"/>
    <property type="match status" value="1"/>
</dbReference>
<dbReference type="RefSeq" id="WP_387883363.1">
    <property type="nucleotide sequence ID" value="NZ_JBIAWJ010000001.1"/>
</dbReference>
<dbReference type="Pfam" id="PF13449">
    <property type="entry name" value="Phytase-like"/>
    <property type="match status" value="1"/>
</dbReference>
<evidence type="ECO:0000256" key="1">
    <source>
        <dbReference type="SAM" id="SignalP"/>
    </source>
</evidence>
<dbReference type="Proteomes" id="UP001602058">
    <property type="component" value="Unassembled WGS sequence"/>
</dbReference>
<dbReference type="InterPro" id="IPR027372">
    <property type="entry name" value="Phytase-like_dom"/>
</dbReference>
<sequence>MRRHARIAIATVTAALALSSSALGFADGSAVARDQDDEHKCSDYVNIDGFSDSLDGTLFKKRYVGDLSGLAVDSDGSVAALSDRSTLFRLEAKKGTGGKPEAKPIEMNDVVDEKGYPSLDSEALVIDHDGTRVITSEIEPSIRSYDKSGALRGQLPVPDALRVEDPAHPAYRARENRTLEGLTLQPDGKTLIASVEGQLKDDGADADGRPLLRLQTWTRGVGQGVEKFTVAKQYGYPADRDTRYVSEIAAAGDGRLLVLERGHIRNVGNIVRIYLADLSQASEVTGVGKLTGPPTGVKLVKKTLLVDIAKCPDLGATNPQTQPNKLLDNIEGMAVTDHTSDGKLKFLLVSDDNANVKQVTRLYALTATLPDNGS</sequence>
<keyword evidence="1" id="KW-0732">Signal</keyword>
<accession>A0ABW6UDC2</accession>
<reference evidence="3 4" key="1">
    <citation type="submission" date="2024-10" db="EMBL/GenBank/DDBJ databases">
        <title>The Natural Products Discovery Center: Release of the First 8490 Sequenced Strains for Exploring Actinobacteria Biosynthetic Diversity.</title>
        <authorList>
            <person name="Kalkreuter E."/>
            <person name="Kautsar S.A."/>
            <person name="Yang D."/>
            <person name="Bader C.D."/>
            <person name="Teijaro C.N."/>
            <person name="Fluegel L."/>
            <person name="Davis C.M."/>
            <person name="Simpson J.R."/>
            <person name="Lauterbach L."/>
            <person name="Steele A.D."/>
            <person name="Gui C."/>
            <person name="Meng S."/>
            <person name="Li G."/>
            <person name="Viehrig K."/>
            <person name="Ye F."/>
            <person name="Su P."/>
            <person name="Kiefer A.F."/>
            <person name="Nichols A."/>
            <person name="Cepeda A.J."/>
            <person name="Yan W."/>
            <person name="Fan B."/>
            <person name="Jiang Y."/>
            <person name="Adhikari A."/>
            <person name="Zheng C.-J."/>
            <person name="Schuster L."/>
            <person name="Cowan T.M."/>
            <person name="Smanski M.J."/>
            <person name="Chevrette M.G."/>
            <person name="De Carvalho L.P.S."/>
            <person name="Shen B."/>
        </authorList>
    </citation>
    <scope>NUCLEOTIDE SEQUENCE [LARGE SCALE GENOMIC DNA]</scope>
    <source>
        <strain evidence="3 4">NPDC001390</strain>
    </source>
</reference>
<keyword evidence="4" id="KW-1185">Reference proteome</keyword>
<proteinExistence type="predicted"/>
<organism evidence="3 4">
    <name type="scientific">Streptomyces bluensis</name>
    <dbReference type="NCBI Taxonomy" id="33897"/>
    <lineage>
        <taxon>Bacteria</taxon>
        <taxon>Bacillati</taxon>
        <taxon>Actinomycetota</taxon>
        <taxon>Actinomycetes</taxon>
        <taxon>Kitasatosporales</taxon>
        <taxon>Streptomycetaceae</taxon>
        <taxon>Streptomyces</taxon>
    </lineage>
</organism>
<name>A0ABW6UDC2_9ACTN</name>
<feature type="signal peptide" evidence="1">
    <location>
        <begin position="1"/>
        <end position="26"/>
    </location>
</feature>
<dbReference type="PANTHER" id="PTHR37957">
    <property type="entry name" value="BLR7070 PROTEIN"/>
    <property type="match status" value="1"/>
</dbReference>
<evidence type="ECO:0000313" key="4">
    <source>
        <dbReference type="Proteomes" id="UP001602058"/>
    </source>
</evidence>
<gene>
    <name evidence="3" type="ORF">ACFY1D_03690</name>
</gene>
<feature type="chain" id="PRO_5046166407" evidence="1">
    <location>
        <begin position="27"/>
        <end position="374"/>
    </location>
</feature>
<evidence type="ECO:0000259" key="2">
    <source>
        <dbReference type="Pfam" id="PF13449"/>
    </source>
</evidence>
<dbReference type="EMBL" id="JBIAWJ010000001">
    <property type="protein sequence ID" value="MFF4520564.1"/>
    <property type="molecule type" value="Genomic_DNA"/>
</dbReference>
<protein>
    <submittedName>
        <fullName evidence="3">Esterase-like activity of phytase family protein</fullName>
    </submittedName>
</protein>